<proteinExistence type="inferred from homology"/>
<dbReference type="CDD" id="cd03747">
    <property type="entry name" value="Ntn_PGA_like"/>
    <property type="match status" value="1"/>
</dbReference>
<feature type="binding site" evidence="5">
    <location>
        <position position="358"/>
    </location>
    <ligand>
        <name>Ca(2+)</name>
        <dbReference type="ChEBI" id="CHEBI:29108"/>
    </ligand>
</feature>
<organism evidence="8 9">
    <name type="scientific">Eiseniibacteriota bacterium</name>
    <dbReference type="NCBI Taxonomy" id="2212470"/>
    <lineage>
        <taxon>Bacteria</taxon>
        <taxon>Candidatus Eiseniibacteriota</taxon>
    </lineage>
</organism>
<dbReference type="PANTHER" id="PTHR34218:SF4">
    <property type="entry name" value="ACYL-HOMOSERINE LACTONE ACYLASE QUIP"/>
    <property type="match status" value="1"/>
</dbReference>
<comment type="caution">
    <text evidence="8">The sequence shown here is derived from an EMBL/GenBank/DDBJ whole genome shotgun (WGS) entry which is preliminary data.</text>
</comment>
<dbReference type="Gene3D" id="3.60.20.10">
    <property type="entry name" value="Glutamine Phosphoribosylpyrophosphate, subunit 1, domain 1"/>
    <property type="match status" value="1"/>
</dbReference>
<evidence type="ECO:0000256" key="5">
    <source>
        <dbReference type="PIRSR" id="PIRSR001227-2"/>
    </source>
</evidence>
<dbReference type="AlphaFoldDB" id="A0A538TIT2"/>
<dbReference type="SUPFAM" id="SSF56235">
    <property type="entry name" value="N-terminal nucleophile aminohydrolases (Ntn hydrolases)"/>
    <property type="match status" value="1"/>
</dbReference>
<reference evidence="8 9" key="1">
    <citation type="journal article" date="2019" name="Nat. Microbiol.">
        <title>Mediterranean grassland soil C-N compound turnover is dependent on rainfall and depth, and is mediated by genomically divergent microorganisms.</title>
        <authorList>
            <person name="Diamond S."/>
            <person name="Andeer P.F."/>
            <person name="Li Z."/>
            <person name="Crits-Christoph A."/>
            <person name="Burstein D."/>
            <person name="Anantharaman K."/>
            <person name="Lane K.R."/>
            <person name="Thomas B.C."/>
            <person name="Pan C."/>
            <person name="Northen T.R."/>
            <person name="Banfield J.F."/>
        </authorList>
    </citation>
    <scope>NUCLEOTIDE SEQUENCE [LARGE SCALE GENOMIC DNA]</scope>
    <source>
        <strain evidence="8">WS_8</strain>
    </source>
</reference>
<keyword evidence="5" id="KW-0479">Metal-binding</keyword>
<feature type="active site" description="Nucleophile" evidence="4">
    <location>
        <position position="283"/>
    </location>
</feature>
<evidence type="ECO:0000256" key="1">
    <source>
        <dbReference type="ARBA" id="ARBA00006586"/>
    </source>
</evidence>
<dbReference type="InterPro" id="IPR043147">
    <property type="entry name" value="Penicillin_amidase_A-knob"/>
</dbReference>
<comment type="similarity">
    <text evidence="1">Belongs to the peptidase S45 family.</text>
</comment>
<sequence length="830" mass="89112">MGRRWIMTPRHLLFSAAALGRAALLAVLATAGATATGCSGHPAGSPASRGGQLTVPGLQERVTVQRDARGIPYLSAAGEHDLFFAQGFVTADDRLWQMDLLRRTARGELAEILGDSVLEQDAQVRGLGFGALADGLVARVSPPMQQALAAYAEGVNAWIAAHADHGLPAEFRLLGYKPKPWLPADSLVIGKLFALDLSHSWSLDILRNSFGDLPEDRRTALFPEASPLDVVLVGGGEPPPVAGKPASAALPQPEAYTGAWASQSVLRRALNRVGLFADLAAASNSWVIGGARSVTGKPILANDPHLAPSAPSIWYLTHLSAPGIHVAGVTTPGVVGILIGHNERIAWGVTNLMADVQDLYAETFDAAGRYATPSGPRAALMRKERILVRSDKPDAGIRTVEREVTVTRHGPLVFKTDGWRLALRWTALDPDASEVAAFLDIDKASDWIEFTAALKNFAGPPLNFVYADAAGHIGYYAAGRIPARASGDGTVPYDGATDAGEWSGYVPFGELPHLFDPPSGVIVTANNRIVGGSYRHLITRAWTVPYRAHRIWELLAANPKLSADDFQAIQADTYAYADATFARAVVEVARSQAALSGEWTAMAKTFDGWNGRASADSRVLPLAVAMRRVFVQKILEAALGADRAKEYQWPNRDTLIDQIATSRPAAWLPKEYSSYADLLLACWKEGRADLARRAGTDETQWTWGHVGRPVRFPHPLGELPQAGTRFTVDPLPKATEGSSETVNAGMFVSMRFVADLFDWDRSRQGIALGESGDPSSPHWKDQLADWRSVTTRTFPFSPAAVARAAVETQVLVPPGKGPDGDGVAAPPKPR</sequence>
<dbReference type="GO" id="GO:0016811">
    <property type="term" value="F:hydrolase activity, acting on carbon-nitrogen (but not peptide) bonds, in linear amides"/>
    <property type="evidence" value="ECO:0007669"/>
    <property type="project" value="InterPro"/>
</dbReference>
<accession>A0A538TIT2</accession>
<dbReference type="Pfam" id="PF01804">
    <property type="entry name" value="Penicil_amidase"/>
    <property type="match status" value="1"/>
</dbReference>
<feature type="region of interest" description="Disordered" evidence="6">
    <location>
        <begin position="810"/>
        <end position="830"/>
    </location>
</feature>
<evidence type="ECO:0000313" key="9">
    <source>
        <dbReference type="Proteomes" id="UP000316609"/>
    </source>
</evidence>
<dbReference type="InterPro" id="IPR043146">
    <property type="entry name" value="Penicillin_amidase_N_B-knob"/>
</dbReference>
<evidence type="ECO:0000256" key="6">
    <source>
        <dbReference type="SAM" id="MobiDB-lite"/>
    </source>
</evidence>
<gene>
    <name evidence="8" type="ORF">E6K78_10495</name>
</gene>
<feature type="binding site" evidence="5">
    <location>
        <position position="355"/>
    </location>
    <ligand>
        <name>Ca(2+)</name>
        <dbReference type="ChEBI" id="CHEBI:29108"/>
    </ligand>
</feature>
<protein>
    <submittedName>
        <fullName evidence="8">Penicillin acylase family protein</fullName>
    </submittedName>
</protein>
<dbReference type="Gene3D" id="1.10.1400.10">
    <property type="match status" value="1"/>
</dbReference>
<dbReference type="GO" id="GO:0017000">
    <property type="term" value="P:antibiotic biosynthetic process"/>
    <property type="evidence" value="ECO:0007669"/>
    <property type="project" value="InterPro"/>
</dbReference>
<keyword evidence="5" id="KW-0106">Calcium</keyword>
<dbReference type="Gene3D" id="2.30.120.10">
    <property type="match status" value="1"/>
</dbReference>
<feature type="compositionally biased region" description="Low complexity" evidence="6">
    <location>
        <begin position="821"/>
        <end position="830"/>
    </location>
</feature>
<evidence type="ECO:0000256" key="3">
    <source>
        <dbReference type="ARBA" id="ARBA00023145"/>
    </source>
</evidence>
<keyword evidence="3" id="KW-0865">Zymogen</keyword>
<keyword evidence="2" id="KW-0378">Hydrolase</keyword>
<feature type="chain" id="PRO_5021811146" evidence="7">
    <location>
        <begin position="32"/>
        <end position="830"/>
    </location>
</feature>
<dbReference type="GO" id="GO:0046872">
    <property type="term" value="F:metal ion binding"/>
    <property type="evidence" value="ECO:0007669"/>
    <property type="project" value="UniProtKB-KW"/>
</dbReference>
<dbReference type="EMBL" id="VBOY01000107">
    <property type="protein sequence ID" value="TMQ63519.1"/>
    <property type="molecule type" value="Genomic_DNA"/>
</dbReference>
<name>A0A538TIT2_UNCEI</name>
<evidence type="ECO:0000256" key="4">
    <source>
        <dbReference type="PIRSR" id="PIRSR001227-1"/>
    </source>
</evidence>
<dbReference type="PANTHER" id="PTHR34218">
    <property type="entry name" value="PEPTIDASE S45 PENICILLIN AMIDASE"/>
    <property type="match status" value="1"/>
</dbReference>
<evidence type="ECO:0000313" key="8">
    <source>
        <dbReference type="EMBL" id="TMQ63519.1"/>
    </source>
</evidence>
<dbReference type="InterPro" id="IPR014395">
    <property type="entry name" value="Pen/GL7ACA/AHL_acylase"/>
</dbReference>
<dbReference type="InterPro" id="IPR002692">
    <property type="entry name" value="S45"/>
</dbReference>
<dbReference type="InterPro" id="IPR023343">
    <property type="entry name" value="Penicillin_amidase_dom1"/>
</dbReference>
<dbReference type="PIRSF" id="PIRSF001227">
    <property type="entry name" value="Pen_acylase"/>
    <property type="match status" value="1"/>
</dbReference>
<dbReference type="InterPro" id="IPR029055">
    <property type="entry name" value="Ntn_hydrolases_N"/>
</dbReference>
<dbReference type="Gene3D" id="1.10.439.10">
    <property type="entry name" value="Penicillin Amidohydrolase, domain 1"/>
    <property type="match status" value="1"/>
</dbReference>
<dbReference type="Proteomes" id="UP000316609">
    <property type="component" value="Unassembled WGS sequence"/>
</dbReference>
<feature type="signal peptide" evidence="7">
    <location>
        <begin position="1"/>
        <end position="31"/>
    </location>
</feature>
<keyword evidence="7" id="KW-0732">Signal</keyword>
<evidence type="ECO:0000256" key="2">
    <source>
        <dbReference type="ARBA" id="ARBA00022801"/>
    </source>
</evidence>
<comment type="cofactor">
    <cofactor evidence="5">
        <name>Ca(2+)</name>
        <dbReference type="ChEBI" id="CHEBI:29108"/>
    </cofactor>
    <text evidence="5">Binds 1 Ca(2+) ion per dimer.</text>
</comment>
<evidence type="ECO:0000256" key="7">
    <source>
        <dbReference type="SAM" id="SignalP"/>
    </source>
</evidence>